<gene>
    <name evidence="1" type="ORF">F6464_07235</name>
</gene>
<comment type="caution">
    <text evidence="1">The sequence shown here is derived from an EMBL/GenBank/DDBJ whole genome shotgun (WGS) entry which is preliminary data.</text>
</comment>
<dbReference type="RefSeq" id="WP_151107144.1">
    <property type="nucleotide sequence ID" value="NZ_WAEM01000003.1"/>
</dbReference>
<evidence type="ECO:0000313" key="1">
    <source>
        <dbReference type="EMBL" id="KAB1155988.1"/>
    </source>
</evidence>
<dbReference type="SUPFAM" id="SSF46689">
    <property type="entry name" value="Homeodomain-like"/>
    <property type="match status" value="1"/>
</dbReference>
<keyword evidence="2" id="KW-1185">Reference proteome</keyword>
<accession>A0A7J5AEW7</accession>
<dbReference type="InterPro" id="IPR009057">
    <property type="entry name" value="Homeodomain-like_sf"/>
</dbReference>
<name>A0A7J5AEW7_9FLAO</name>
<reference evidence="1 2" key="1">
    <citation type="submission" date="2019-09" db="EMBL/GenBank/DDBJ databases">
        <title>Flavobacterium sp. nov., isolated from glacier ice.</title>
        <authorList>
            <person name="Liu Q."/>
        </authorList>
    </citation>
    <scope>NUCLEOTIDE SEQUENCE [LARGE SCALE GENOMIC DNA]</scope>
    <source>
        <strain evidence="1 2">NBRC 112527</strain>
    </source>
</reference>
<organism evidence="1 2">
    <name type="scientific">Flavobacterium luteum</name>
    <dbReference type="NCBI Taxonomy" id="2026654"/>
    <lineage>
        <taxon>Bacteria</taxon>
        <taxon>Pseudomonadati</taxon>
        <taxon>Bacteroidota</taxon>
        <taxon>Flavobacteriia</taxon>
        <taxon>Flavobacteriales</taxon>
        <taxon>Flavobacteriaceae</taxon>
        <taxon>Flavobacterium</taxon>
    </lineage>
</organism>
<proteinExistence type="predicted"/>
<dbReference type="OrthoDB" id="677437at2"/>
<evidence type="ECO:0000313" key="2">
    <source>
        <dbReference type="Proteomes" id="UP000490922"/>
    </source>
</evidence>
<dbReference type="Proteomes" id="UP000490922">
    <property type="component" value="Unassembled WGS sequence"/>
</dbReference>
<dbReference type="AlphaFoldDB" id="A0A7J5AEW7"/>
<protein>
    <submittedName>
        <fullName evidence="1">Helix-turn-helix domain-containing protein</fullName>
    </submittedName>
</protein>
<dbReference type="EMBL" id="WAEM01000003">
    <property type="protein sequence ID" value="KAB1155988.1"/>
    <property type="molecule type" value="Genomic_DNA"/>
</dbReference>
<sequence length="168" mass="19626">MAKSKQIVVKESEQELIKLKHKQPVHLRKRIDMLLVLKRSDASLSKLELSKILKVNHNTAQKWRNLYFEKGIEGLLHYGKIGFKPSIISKELHLEIQSRLNSPKDAFTSYIDLIKWITDNYMPQGINYQTINSYVKRNFGAKLQVARKSRINKMQEDSDAFKKLQNNS</sequence>